<feature type="region of interest" description="Disordered" evidence="1">
    <location>
        <begin position="1"/>
        <end position="133"/>
    </location>
</feature>
<feature type="region of interest" description="Disordered" evidence="1">
    <location>
        <begin position="156"/>
        <end position="291"/>
    </location>
</feature>
<dbReference type="Proteomes" id="UP001652583">
    <property type="component" value="Chromosome B3"/>
</dbReference>
<evidence type="ECO:0000313" key="2">
    <source>
        <dbReference type="Proteomes" id="UP001652583"/>
    </source>
</evidence>
<protein>
    <submittedName>
        <fullName evidence="3">Translation initiation factor IF-2-like</fullName>
    </submittedName>
</protein>
<organism evidence="2 3">
    <name type="scientific">Acinonyx jubatus</name>
    <name type="common">Cheetah</name>
    <dbReference type="NCBI Taxonomy" id="32536"/>
    <lineage>
        <taxon>Eukaryota</taxon>
        <taxon>Metazoa</taxon>
        <taxon>Chordata</taxon>
        <taxon>Craniata</taxon>
        <taxon>Vertebrata</taxon>
        <taxon>Euteleostomi</taxon>
        <taxon>Mammalia</taxon>
        <taxon>Eutheria</taxon>
        <taxon>Laurasiatheria</taxon>
        <taxon>Carnivora</taxon>
        <taxon>Feliformia</taxon>
        <taxon>Felidae</taxon>
        <taxon>Felinae</taxon>
        <taxon>Acinonyx</taxon>
    </lineage>
</organism>
<accession>A0ABM3QAY2</accession>
<evidence type="ECO:0000313" key="3">
    <source>
        <dbReference type="RefSeq" id="XP_053081077.1"/>
    </source>
</evidence>
<proteinExistence type="predicted"/>
<reference evidence="3" key="1">
    <citation type="submission" date="2025-08" db="UniProtKB">
        <authorList>
            <consortium name="RefSeq"/>
        </authorList>
    </citation>
    <scope>IDENTIFICATION</scope>
    <source>
        <tissue evidence="3">Blood</tissue>
    </source>
</reference>
<gene>
    <name evidence="3" type="primary">LOC128316173</name>
</gene>
<name>A0ABM3QAY2_ACIJB</name>
<feature type="compositionally biased region" description="Low complexity" evidence="1">
    <location>
        <begin position="90"/>
        <end position="101"/>
    </location>
</feature>
<evidence type="ECO:0000256" key="1">
    <source>
        <dbReference type="SAM" id="MobiDB-lite"/>
    </source>
</evidence>
<feature type="compositionally biased region" description="Basic and acidic residues" evidence="1">
    <location>
        <begin position="216"/>
        <end position="229"/>
    </location>
</feature>
<dbReference type="RefSeq" id="XP_053081077.1">
    <property type="nucleotide sequence ID" value="XM_053225102.1"/>
</dbReference>
<sequence length="291" mass="30674">MRINLWPSNSTYRKVFAPPISPSRFRGSPRSRELGAGGAEKRGLPAVPPASRAEQAGTPARVVPRQGRGSGQGLPAFPPGDKGWAHALRRQPAAPAAWRRQQSSRRSRPGSARGGWGRGQAPPPLPRRAPGDLLIKISAQSRRWSSYLCATAAGDPPAPAAPTHCTNDSSPAALKIPDKEPRNSRFPTSQSLDPACAPPPVAAVTAATAASNSASRPRETGPRGRRETAHAPPARWRSGRAYPSSLLGAPRPLLGPEAGAVRPIPRRRGGRAHSLVRPAAPSRGSRALARL</sequence>
<feature type="compositionally biased region" description="Polar residues" evidence="1">
    <location>
        <begin position="1"/>
        <end position="12"/>
    </location>
</feature>
<dbReference type="GeneID" id="128316173"/>
<keyword evidence="2" id="KW-1185">Reference proteome</keyword>